<dbReference type="InterPro" id="IPR005944">
    <property type="entry name" value="Pro_iminopeptidase"/>
</dbReference>
<keyword evidence="8" id="KW-0645">Protease</keyword>
<dbReference type="InterPro" id="IPR000073">
    <property type="entry name" value="AB_hydrolase_1"/>
</dbReference>
<dbReference type="Proteomes" id="UP000289220">
    <property type="component" value="Unassembled WGS sequence"/>
</dbReference>
<reference evidence="13 14" key="1">
    <citation type="submission" date="2018-11" db="EMBL/GenBank/DDBJ databases">
        <authorList>
            <person name="Peiro R."/>
            <person name="Begona"/>
            <person name="Cbmso G."/>
            <person name="Lopez M."/>
            <person name="Gonzalez S."/>
            <person name="Sacristan E."/>
            <person name="Castillo E."/>
        </authorList>
    </citation>
    <scope>NUCLEOTIDE SEQUENCE [LARGE SCALE GENOMIC DNA]</scope>
    <source>
        <strain evidence="13">Brev_genome</strain>
    </source>
</reference>
<keyword evidence="9" id="KW-0378">Hydrolase</keyword>
<comment type="catalytic activity">
    <reaction evidence="1">
        <text>Release of N-terminal proline from a peptide.</text>
        <dbReference type="EC" id="3.4.11.5"/>
    </reaction>
</comment>
<dbReference type="GO" id="GO:0004177">
    <property type="term" value="F:aminopeptidase activity"/>
    <property type="evidence" value="ECO:0007669"/>
    <property type="project" value="UniProtKB-KW"/>
</dbReference>
<protein>
    <recommendedName>
        <fullName evidence="5">Proline iminopeptidase</fullName>
        <ecNumber evidence="4">3.4.11.5</ecNumber>
    </recommendedName>
    <alternativeName>
        <fullName evidence="10">Prolyl aminopeptidase</fullName>
    </alternativeName>
</protein>
<dbReference type="GO" id="GO:0006508">
    <property type="term" value="P:proteolysis"/>
    <property type="evidence" value="ECO:0007669"/>
    <property type="project" value="UniProtKB-KW"/>
</dbReference>
<comment type="caution">
    <text evidence="13">The sequence shown here is derived from an EMBL/GenBank/DDBJ whole genome shotgun (WGS) entry which is preliminary data.</text>
</comment>
<evidence type="ECO:0000256" key="8">
    <source>
        <dbReference type="ARBA" id="ARBA00022670"/>
    </source>
</evidence>
<gene>
    <name evidence="13" type="primary">pip_2</name>
    <name evidence="13" type="ORF">BREV_BREV_02659</name>
</gene>
<evidence type="ECO:0000256" key="6">
    <source>
        <dbReference type="ARBA" id="ARBA00022438"/>
    </source>
</evidence>
<dbReference type="PANTHER" id="PTHR43722:SF1">
    <property type="entry name" value="PROLINE IMINOPEPTIDASE"/>
    <property type="match status" value="1"/>
</dbReference>
<dbReference type="InterPro" id="IPR029058">
    <property type="entry name" value="AB_hydrolase_fold"/>
</dbReference>
<dbReference type="PANTHER" id="PTHR43722">
    <property type="entry name" value="PROLINE IMINOPEPTIDASE"/>
    <property type="match status" value="1"/>
</dbReference>
<dbReference type="SUPFAM" id="SSF53474">
    <property type="entry name" value="alpha/beta-Hydrolases"/>
    <property type="match status" value="1"/>
</dbReference>
<evidence type="ECO:0000313" key="13">
    <source>
        <dbReference type="EMBL" id="VDC51308.1"/>
    </source>
</evidence>
<organism evidence="13 14">
    <name type="scientific">Brevundimonas mediterranea</name>
    <dbReference type="NCBI Taxonomy" id="74329"/>
    <lineage>
        <taxon>Bacteria</taxon>
        <taxon>Pseudomonadati</taxon>
        <taxon>Pseudomonadota</taxon>
        <taxon>Alphaproteobacteria</taxon>
        <taxon>Caulobacterales</taxon>
        <taxon>Caulobacteraceae</taxon>
        <taxon>Brevundimonas</taxon>
    </lineage>
</organism>
<keyword evidence="14" id="KW-1185">Reference proteome</keyword>
<evidence type="ECO:0000256" key="4">
    <source>
        <dbReference type="ARBA" id="ARBA00012568"/>
    </source>
</evidence>
<feature type="signal peptide" evidence="11">
    <location>
        <begin position="1"/>
        <end position="23"/>
    </location>
</feature>
<accession>A0A7Z8Y6K6</accession>
<evidence type="ECO:0000256" key="2">
    <source>
        <dbReference type="ARBA" id="ARBA00004496"/>
    </source>
</evidence>
<name>A0A7Z8Y6K6_9CAUL</name>
<dbReference type="EMBL" id="UXHF01000066">
    <property type="protein sequence ID" value="VDC51308.1"/>
    <property type="molecule type" value="Genomic_DNA"/>
</dbReference>
<dbReference type="InterPro" id="IPR002410">
    <property type="entry name" value="Peptidase_S33"/>
</dbReference>
<evidence type="ECO:0000256" key="3">
    <source>
        <dbReference type="ARBA" id="ARBA00010088"/>
    </source>
</evidence>
<keyword evidence="7" id="KW-0963">Cytoplasm</keyword>
<dbReference type="EC" id="3.4.11.5" evidence="4"/>
<evidence type="ECO:0000256" key="10">
    <source>
        <dbReference type="ARBA" id="ARBA00029605"/>
    </source>
</evidence>
<evidence type="ECO:0000259" key="12">
    <source>
        <dbReference type="Pfam" id="PF00561"/>
    </source>
</evidence>
<comment type="subcellular location">
    <subcellularLocation>
        <location evidence="2">Cytoplasm</location>
    </subcellularLocation>
</comment>
<feature type="domain" description="AB hydrolase-1" evidence="12">
    <location>
        <begin position="62"/>
        <end position="329"/>
    </location>
</feature>
<keyword evidence="11" id="KW-0732">Signal</keyword>
<dbReference type="Gene3D" id="3.40.50.1820">
    <property type="entry name" value="alpha/beta hydrolase"/>
    <property type="match status" value="1"/>
</dbReference>
<dbReference type="AlphaFoldDB" id="A0A7Z8Y6K6"/>
<evidence type="ECO:0000256" key="5">
    <source>
        <dbReference type="ARBA" id="ARBA00021843"/>
    </source>
</evidence>
<proteinExistence type="inferred from homology"/>
<dbReference type="GO" id="GO:0005737">
    <property type="term" value="C:cytoplasm"/>
    <property type="evidence" value="ECO:0007669"/>
    <property type="project" value="UniProtKB-SubCell"/>
</dbReference>
<dbReference type="PRINTS" id="PR00793">
    <property type="entry name" value="PROAMNOPTASE"/>
</dbReference>
<evidence type="ECO:0000256" key="9">
    <source>
        <dbReference type="ARBA" id="ARBA00022801"/>
    </source>
</evidence>
<feature type="chain" id="PRO_5031100909" description="Proline iminopeptidase" evidence="11">
    <location>
        <begin position="24"/>
        <end position="355"/>
    </location>
</feature>
<evidence type="ECO:0000256" key="11">
    <source>
        <dbReference type="SAM" id="SignalP"/>
    </source>
</evidence>
<dbReference type="Pfam" id="PF00561">
    <property type="entry name" value="Abhydrolase_1"/>
    <property type="match status" value="1"/>
</dbReference>
<evidence type="ECO:0000313" key="14">
    <source>
        <dbReference type="Proteomes" id="UP000289220"/>
    </source>
</evidence>
<evidence type="ECO:0000256" key="7">
    <source>
        <dbReference type="ARBA" id="ARBA00022490"/>
    </source>
</evidence>
<sequence length="355" mass="38154">MKIGGLIAAGLMLCIGGVKQAGASDLSPACQTAGQAIHEAGFVSIGGIEQWVVVDGADCRNPVVVIVHGGPGNPNTPFARNIFVDWENDFTIVQWDQRGSGKTYGANRPAEDEPLTLQALTADGVEVTRYAIQRFGKRKVILMGGSWGSALATHMAMAAPDLFHAYVGTGQLVNYQDDLKVSYTRTLALATAASDSEAIARLEALGAPPWTNPRAFGVLRRISRRYEALVSEPPPAGWFTFGPGYDTPAYEADYTAGEDYSFFAFVGPANNGMGPGIDLRALGLDFAMPVYMLQGEEDLVTPTQVSRAYFDELSAPQKTFVSLARTGHDPNRIMIDAQYKALIRARADAVTTDIR</sequence>
<keyword evidence="6" id="KW-0031">Aminopeptidase</keyword>
<evidence type="ECO:0000256" key="1">
    <source>
        <dbReference type="ARBA" id="ARBA00001585"/>
    </source>
</evidence>
<comment type="similarity">
    <text evidence="3">Belongs to the peptidase S33 family.</text>
</comment>